<dbReference type="GO" id="GO:0046872">
    <property type="term" value="F:metal ion binding"/>
    <property type="evidence" value="ECO:0007669"/>
    <property type="project" value="UniProtKB-KW"/>
</dbReference>
<evidence type="ECO:0000256" key="1">
    <source>
        <dbReference type="ARBA" id="ARBA00022723"/>
    </source>
</evidence>
<dbReference type="InterPro" id="IPR029052">
    <property type="entry name" value="Metallo-depent_PP-like"/>
</dbReference>
<dbReference type="PANTHER" id="PTHR42988">
    <property type="entry name" value="PHOSPHOHYDROLASE"/>
    <property type="match status" value="1"/>
</dbReference>
<protein>
    <submittedName>
        <fullName evidence="6">3',5'-cyclic AMP phosphodiesterase CpdA</fullName>
    </submittedName>
</protein>
<accession>A0AAQ1GCQ5</accession>
<dbReference type="InterPro" id="IPR042281">
    <property type="entry name" value="GpdQ_beta-strand"/>
</dbReference>
<evidence type="ECO:0000256" key="4">
    <source>
        <dbReference type="ARBA" id="ARBA00025742"/>
    </source>
</evidence>
<dbReference type="InterPro" id="IPR042283">
    <property type="entry name" value="GpdQ_catalytic"/>
</dbReference>
<evidence type="ECO:0000256" key="3">
    <source>
        <dbReference type="ARBA" id="ARBA00023004"/>
    </source>
</evidence>
<comment type="similarity">
    <text evidence="4">Belongs to the cyclic nucleotide phosphodiesterase class-III family.</text>
</comment>
<dbReference type="EMBL" id="FNZM01000003">
    <property type="protein sequence ID" value="SEJ21125.1"/>
    <property type="molecule type" value="Genomic_DNA"/>
</dbReference>
<dbReference type="InterPro" id="IPR026575">
    <property type="entry name" value="GpdQ/CpdA-like"/>
</dbReference>
<dbReference type="Proteomes" id="UP000183529">
    <property type="component" value="Unassembled WGS sequence"/>
</dbReference>
<dbReference type="Pfam" id="PF00149">
    <property type="entry name" value="Metallophos"/>
    <property type="match status" value="1"/>
</dbReference>
<keyword evidence="3" id="KW-0408">Iron</keyword>
<comment type="caution">
    <text evidence="6">The sequence shown here is derived from an EMBL/GenBank/DDBJ whole genome shotgun (WGS) entry which is preliminary data.</text>
</comment>
<reference evidence="6 7" key="1">
    <citation type="submission" date="2016-10" db="EMBL/GenBank/DDBJ databases">
        <authorList>
            <person name="Varghese N."/>
            <person name="Submissions S."/>
        </authorList>
    </citation>
    <scope>NUCLEOTIDE SEQUENCE [LARGE SCALE GENOMIC DNA]</scope>
    <source>
        <strain evidence="6 7">LMG 22274</strain>
    </source>
</reference>
<dbReference type="AlphaFoldDB" id="A0AAQ1GCQ5"/>
<evidence type="ECO:0000259" key="5">
    <source>
        <dbReference type="Pfam" id="PF00149"/>
    </source>
</evidence>
<dbReference type="InterPro" id="IPR050884">
    <property type="entry name" value="CNP_phosphodiesterase-III"/>
</dbReference>
<proteinExistence type="inferred from homology"/>
<gene>
    <name evidence="6" type="ORF">SAMN05216550_103172</name>
</gene>
<evidence type="ECO:0000256" key="2">
    <source>
        <dbReference type="ARBA" id="ARBA00022801"/>
    </source>
</evidence>
<dbReference type="SUPFAM" id="SSF56300">
    <property type="entry name" value="Metallo-dependent phosphatases"/>
    <property type="match status" value="1"/>
</dbReference>
<name>A0AAQ1GCQ5_9BURK</name>
<organism evidence="6 7">
    <name type="scientific">Paraburkholderia tropica</name>
    <dbReference type="NCBI Taxonomy" id="92647"/>
    <lineage>
        <taxon>Bacteria</taxon>
        <taxon>Pseudomonadati</taxon>
        <taxon>Pseudomonadota</taxon>
        <taxon>Betaproteobacteria</taxon>
        <taxon>Burkholderiales</taxon>
        <taxon>Burkholderiaceae</taxon>
        <taxon>Paraburkholderia</taxon>
    </lineage>
</organism>
<dbReference type="RefSeq" id="WP_080180846.1">
    <property type="nucleotide sequence ID" value="NZ_CADFGN010000001.1"/>
</dbReference>
<evidence type="ECO:0000313" key="6">
    <source>
        <dbReference type="EMBL" id="SEJ21125.1"/>
    </source>
</evidence>
<feature type="domain" description="Calcineurin-like phosphoesterase" evidence="5">
    <location>
        <begin position="4"/>
        <end position="197"/>
    </location>
</feature>
<sequence>MSVIAQISDIHVRPHGRRYQDLVDSNAMFAQAVATLNRLDPAPDFVLISGDLTDEGRPDEYAMLRELLAPLRLPYAVMPGNHDHRRFLREAFADHAWLPREGELHFGIDAGAIRLLALDSTVPGFHHGELSPASLDWLERELVEHARRRVMIALHHPPFATGIPYLDLYGMTNVKPLRDLVARHANVDRIVAGHVHRSMHARLGNVPVLTCPSTTTQIALRLQPDADPASYMEPPAFMLHRWSDDDRDGESSAVSHLCYIGQFDGPLPFA</sequence>
<dbReference type="Gene3D" id="3.60.21.40">
    <property type="entry name" value="GpdQ, catalytic alpha/beta sandwich domain"/>
    <property type="match status" value="1"/>
</dbReference>
<evidence type="ECO:0000313" key="7">
    <source>
        <dbReference type="Proteomes" id="UP000183529"/>
    </source>
</evidence>
<keyword evidence="2" id="KW-0378">Hydrolase</keyword>
<dbReference type="InterPro" id="IPR004843">
    <property type="entry name" value="Calcineurin-like_PHP"/>
</dbReference>
<dbReference type="Gene3D" id="3.30.750.180">
    <property type="entry name" value="GpdQ, beta-strand dimerisation domain"/>
    <property type="match status" value="1"/>
</dbReference>
<keyword evidence="1" id="KW-0479">Metal-binding</keyword>
<dbReference type="PANTHER" id="PTHR42988:SF2">
    <property type="entry name" value="CYCLIC NUCLEOTIDE PHOSPHODIESTERASE CBUA0032-RELATED"/>
    <property type="match status" value="1"/>
</dbReference>
<dbReference type="GO" id="GO:0004112">
    <property type="term" value="F:cyclic-nucleotide phosphodiesterase activity"/>
    <property type="evidence" value="ECO:0007669"/>
    <property type="project" value="InterPro"/>
</dbReference>
<dbReference type="CDD" id="cd07402">
    <property type="entry name" value="MPP_GpdQ"/>
    <property type="match status" value="1"/>
</dbReference>